<evidence type="ECO:0000256" key="1">
    <source>
        <dbReference type="SAM" id="Phobius"/>
    </source>
</evidence>
<organism evidence="2 3">
    <name type="scientific">Araneus ventricosus</name>
    <name type="common">Orbweaver spider</name>
    <name type="synonym">Epeira ventricosa</name>
    <dbReference type="NCBI Taxonomy" id="182803"/>
    <lineage>
        <taxon>Eukaryota</taxon>
        <taxon>Metazoa</taxon>
        <taxon>Ecdysozoa</taxon>
        <taxon>Arthropoda</taxon>
        <taxon>Chelicerata</taxon>
        <taxon>Arachnida</taxon>
        <taxon>Araneae</taxon>
        <taxon>Araneomorphae</taxon>
        <taxon>Entelegynae</taxon>
        <taxon>Araneoidea</taxon>
        <taxon>Araneidae</taxon>
        <taxon>Araneus</taxon>
    </lineage>
</organism>
<gene>
    <name evidence="2" type="ORF">AVEN_22518_1</name>
</gene>
<keyword evidence="1" id="KW-0472">Membrane</keyword>
<evidence type="ECO:0000313" key="3">
    <source>
        <dbReference type="Proteomes" id="UP000499080"/>
    </source>
</evidence>
<reference evidence="2 3" key="1">
    <citation type="journal article" date="2019" name="Sci. Rep.">
        <title>Orb-weaving spider Araneus ventricosus genome elucidates the spidroin gene catalogue.</title>
        <authorList>
            <person name="Kono N."/>
            <person name="Nakamura H."/>
            <person name="Ohtoshi R."/>
            <person name="Moran D.A.P."/>
            <person name="Shinohara A."/>
            <person name="Yoshida Y."/>
            <person name="Fujiwara M."/>
            <person name="Mori M."/>
            <person name="Tomita M."/>
            <person name="Arakawa K."/>
        </authorList>
    </citation>
    <scope>NUCLEOTIDE SEQUENCE [LARGE SCALE GENOMIC DNA]</scope>
</reference>
<dbReference type="EMBL" id="BGPR01019727">
    <property type="protein sequence ID" value="GBN82767.1"/>
    <property type="molecule type" value="Genomic_DNA"/>
</dbReference>
<keyword evidence="1" id="KW-0812">Transmembrane</keyword>
<protein>
    <submittedName>
        <fullName evidence="2">Uncharacterized protein</fullName>
    </submittedName>
</protein>
<dbReference type="AlphaFoldDB" id="A0A4Y2S460"/>
<keyword evidence="3" id="KW-1185">Reference proteome</keyword>
<dbReference type="Proteomes" id="UP000499080">
    <property type="component" value="Unassembled WGS sequence"/>
</dbReference>
<evidence type="ECO:0000313" key="2">
    <source>
        <dbReference type="EMBL" id="GBN82767.1"/>
    </source>
</evidence>
<sequence>MMMDQYLIHILRCPIYRMILDRGSFPVNLYALSITSIRTDSLGNQKNAPVALMMAPYLITSLTTLFTMILDRGSFLVTFMLWAYQNRFFGKPKECSRGTDDGTISHCIFDCPIYNDIRQVLSGNFHALGIPEIIHHPKVKTGLRSIVQNLLEKCIHTT</sequence>
<comment type="caution">
    <text evidence="2">The sequence shown here is derived from an EMBL/GenBank/DDBJ whole genome shotgun (WGS) entry which is preliminary data.</text>
</comment>
<dbReference type="OrthoDB" id="415822at2759"/>
<name>A0A4Y2S460_ARAVE</name>
<accession>A0A4Y2S460</accession>
<feature type="transmembrane region" description="Helical" evidence="1">
    <location>
        <begin position="57"/>
        <end position="84"/>
    </location>
</feature>
<keyword evidence="1" id="KW-1133">Transmembrane helix</keyword>
<proteinExistence type="predicted"/>